<dbReference type="PANTHER" id="PTHR30578:SF0">
    <property type="entry name" value="ION-TRANSLOCATING OXIDOREDUCTASE COMPLEX SUBUNIT D"/>
    <property type="match status" value="1"/>
</dbReference>
<keyword evidence="9 10" id="KW-0472">Membrane</keyword>
<evidence type="ECO:0000256" key="4">
    <source>
        <dbReference type="ARBA" id="ARBA00022643"/>
    </source>
</evidence>
<keyword evidence="4 10" id="KW-0288">FMN</keyword>
<feature type="transmembrane region" description="Helical" evidence="10">
    <location>
        <begin position="279"/>
        <end position="298"/>
    </location>
</feature>
<dbReference type="GO" id="GO:0055085">
    <property type="term" value="P:transmembrane transport"/>
    <property type="evidence" value="ECO:0007669"/>
    <property type="project" value="InterPro"/>
</dbReference>
<dbReference type="GO" id="GO:0022900">
    <property type="term" value="P:electron transport chain"/>
    <property type="evidence" value="ECO:0007669"/>
    <property type="project" value="UniProtKB-UniRule"/>
</dbReference>
<dbReference type="NCBIfam" id="TIGR01946">
    <property type="entry name" value="rnfD"/>
    <property type="match status" value="1"/>
</dbReference>
<keyword evidence="8 10" id="KW-1133">Transmembrane helix</keyword>
<evidence type="ECO:0000256" key="10">
    <source>
        <dbReference type="HAMAP-Rule" id="MF_00462"/>
    </source>
</evidence>
<evidence type="ECO:0000256" key="2">
    <source>
        <dbReference type="ARBA" id="ARBA00022553"/>
    </source>
</evidence>
<name>A0A1I1EDI2_9GAMM</name>
<comment type="cofactor">
    <cofactor evidence="10">
        <name>FMN</name>
        <dbReference type="ChEBI" id="CHEBI:58210"/>
    </cofactor>
</comment>
<feature type="modified residue" description="FMN phosphoryl threonine" evidence="10">
    <location>
        <position position="169"/>
    </location>
</feature>
<evidence type="ECO:0000256" key="6">
    <source>
        <dbReference type="ARBA" id="ARBA00022967"/>
    </source>
</evidence>
<dbReference type="InterPro" id="IPR011303">
    <property type="entry name" value="RnfD_bac"/>
</dbReference>
<comment type="subcellular location">
    <subcellularLocation>
        <location evidence="10">Cell inner membrane</location>
        <topology evidence="10">Multi-pass membrane protein</topology>
    </subcellularLocation>
</comment>
<keyword evidence="10" id="KW-0997">Cell inner membrane</keyword>
<dbReference type="OrthoDB" id="9776359at2"/>
<keyword evidence="7 10" id="KW-0249">Electron transport</keyword>
<evidence type="ECO:0000256" key="1">
    <source>
        <dbReference type="ARBA" id="ARBA00022448"/>
    </source>
</evidence>
<dbReference type="Proteomes" id="UP000199058">
    <property type="component" value="Unassembled WGS sequence"/>
</dbReference>
<evidence type="ECO:0000256" key="9">
    <source>
        <dbReference type="ARBA" id="ARBA00023136"/>
    </source>
</evidence>
<dbReference type="STRING" id="1122252.SAMN05660443_0505"/>
<comment type="similarity">
    <text evidence="10">Belongs to the NqrB/RnfD family.</text>
</comment>
<evidence type="ECO:0000256" key="8">
    <source>
        <dbReference type="ARBA" id="ARBA00022989"/>
    </source>
</evidence>
<dbReference type="GO" id="GO:0005886">
    <property type="term" value="C:plasma membrane"/>
    <property type="evidence" value="ECO:0007669"/>
    <property type="project" value="UniProtKB-SubCell"/>
</dbReference>
<keyword evidence="3 10" id="KW-0285">Flavoprotein</keyword>
<keyword evidence="2 10" id="KW-0597">Phosphoprotein</keyword>
<organism evidence="11 12">
    <name type="scientific">Marinospirillum celere</name>
    <dbReference type="NCBI Taxonomy" id="1122252"/>
    <lineage>
        <taxon>Bacteria</taxon>
        <taxon>Pseudomonadati</taxon>
        <taxon>Pseudomonadota</taxon>
        <taxon>Gammaproteobacteria</taxon>
        <taxon>Oceanospirillales</taxon>
        <taxon>Oceanospirillaceae</taxon>
        <taxon>Marinospirillum</taxon>
    </lineage>
</organism>
<keyword evidence="1 10" id="KW-0813">Transport</keyword>
<gene>
    <name evidence="10" type="primary">rnfD</name>
    <name evidence="11" type="ORF">SAMN05660443_0505</name>
</gene>
<proteinExistence type="inferred from homology"/>
<dbReference type="RefSeq" id="WP_091958652.1">
    <property type="nucleotide sequence ID" value="NZ_FOLH01000001.1"/>
</dbReference>
<feature type="transmembrane region" description="Helical" evidence="10">
    <location>
        <begin position="92"/>
        <end position="112"/>
    </location>
</feature>
<dbReference type="PANTHER" id="PTHR30578">
    <property type="entry name" value="ELECTRON TRANSPORT COMPLEX PROTEIN RNFD"/>
    <property type="match status" value="1"/>
</dbReference>
<feature type="transmembrane region" description="Helical" evidence="10">
    <location>
        <begin position="248"/>
        <end position="267"/>
    </location>
</feature>
<feature type="transmembrane region" description="Helical" evidence="10">
    <location>
        <begin position="223"/>
        <end position="242"/>
    </location>
</feature>
<feature type="transmembrane region" description="Helical" evidence="10">
    <location>
        <begin position="69"/>
        <end position="86"/>
    </location>
</feature>
<feature type="transmembrane region" description="Helical" evidence="10">
    <location>
        <begin position="199"/>
        <end position="216"/>
    </location>
</feature>
<evidence type="ECO:0000256" key="3">
    <source>
        <dbReference type="ARBA" id="ARBA00022630"/>
    </source>
</evidence>
<dbReference type="EC" id="7.-.-.-" evidence="10"/>
<reference evidence="11 12" key="1">
    <citation type="submission" date="2016-10" db="EMBL/GenBank/DDBJ databases">
        <authorList>
            <person name="de Groot N.N."/>
        </authorList>
    </citation>
    <scope>NUCLEOTIDE SEQUENCE [LARGE SCALE GENOMIC DNA]</scope>
    <source>
        <strain evidence="11 12">DSM 18438</strain>
    </source>
</reference>
<dbReference type="Pfam" id="PF03116">
    <property type="entry name" value="NQR2_RnfD_RnfE"/>
    <property type="match status" value="1"/>
</dbReference>
<evidence type="ECO:0000256" key="7">
    <source>
        <dbReference type="ARBA" id="ARBA00022982"/>
    </source>
</evidence>
<dbReference type="AlphaFoldDB" id="A0A1I1EDI2"/>
<protein>
    <recommendedName>
        <fullName evidence="10">Ion-translocating oxidoreductase complex subunit D</fullName>
        <ecNumber evidence="10">7.-.-.-</ecNumber>
    </recommendedName>
    <alternativeName>
        <fullName evidence="10">Rnf electron transport complex subunit D</fullName>
    </alternativeName>
</protein>
<accession>A0A1I1EDI2</accession>
<keyword evidence="10" id="KW-1003">Cell membrane</keyword>
<evidence type="ECO:0000313" key="12">
    <source>
        <dbReference type="Proteomes" id="UP000199058"/>
    </source>
</evidence>
<keyword evidence="6 10" id="KW-1278">Translocase</keyword>
<sequence>MSWIQISSPHAHNQVTTDQVMRQVLLACLPGISALTWFFGPGILINLLFTVSTAVAAEALVLRLRGRSLGLLNDYSAVVTGVLIGVCLPATAPWWIAILGSLFAILMGKQLFGGLGQNPFNPAMAAYAFLLVSFPLQVSIWPFPAPPFSGSDAGWLNSLAGADALTGATALDAWRNKGLLMADEFWADTSRLAPAMTQAWASVALAWLLGGLYLIYRRLINWQLPVAFLSTLFIAGAFVWGLDTSHQAPPWLHLAAGSAVFAAFFILTDPVSGATSLKGKICFGIGAGLIVIAIRTWGTYPDGVAFSVLLMNFAAPALDYYTRPRVYGQSRAKKGLQSKEPKA</sequence>
<evidence type="ECO:0000313" key="11">
    <source>
        <dbReference type="EMBL" id="SFB84642.1"/>
    </source>
</evidence>
<dbReference type="InterPro" id="IPR004338">
    <property type="entry name" value="NqrB/RnfD"/>
</dbReference>
<evidence type="ECO:0000256" key="5">
    <source>
        <dbReference type="ARBA" id="ARBA00022692"/>
    </source>
</evidence>
<comment type="function">
    <text evidence="10">Part of a membrane-bound complex that couples electron transfer with translocation of ions across the membrane.</text>
</comment>
<feature type="transmembrane region" description="Helical" evidence="10">
    <location>
        <begin position="304"/>
        <end position="321"/>
    </location>
</feature>
<dbReference type="HAMAP" id="MF_00462">
    <property type="entry name" value="RsxD_RnfD"/>
    <property type="match status" value="1"/>
</dbReference>
<keyword evidence="12" id="KW-1185">Reference proteome</keyword>
<dbReference type="EMBL" id="FOLH01000001">
    <property type="protein sequence ID" value="SFB84642.1"/>
    <property type="molecule type" value="Genomic_DNA"/>
</dbReference>
<keyword evidence="5 10" id="KW-0812">Transmembrane</keyword>
<feature type="transmembrane region" description="Helical" evidence="10">
    <location>
        <begin position="124"/>
        <end position="143"/>
    </location>
</feature>
<comment type="subunit">
    <text evidence="10">The complex is composed of six subunits: RnfA, RnfB, RnfC, RnfD, RnfE and RnfG.</text>
</comment>
<feature type="transmembrane region" description="Helical" evidence="10">
    <location>
        <begin position="44"/>
        <end position="62"/>
    </location>
</feature>